<accession>A0A382SDP0</accession>
<dbReference type="InterPro" id="IPR005824">
    <property type="entry name" value="KOW"/>
</dbReference>
<reference evidence="7" key="1">
    <citation type="submission" date="2018-05" db="EMBL/GenBank/DDBJ databases">
        <authorList>
            <person name="Lanie J.A."/>
            <person name="Ng W.-L."/>
            <person name="Kazmierczak K.M."/>
            <person name="Andrzejewski T.M."/>
            <person name="Davidsen T.M."/>
            <person name="Wayne K.J."/>
            <person name="Tettelin H."/>
            <person name="Glass J.I."/>
            <person name="Rusch D."/>
            <person name="Podicherti R."/>
            <person name="Tsui H.-C.T."/>
            <person name="Winkler M.E."/>
        </authorList>
    </citation>
    <scope>NUCLEOTIDE SEQUENCE</scope>
</reference>
<evidence type="ECO:0000256" key="5">
    <source>
        <dbReference type="ARBA" id="ARBA00023274"/>
    </source>
</evidence>
<dbReference type="PROSITE" id="PS01108">
    <property type="entry name" value="RIBOSOMAL_L24"/>
    <property type="match status" value="1"/>
</dbReference>
<comment type="similarity">
    <text evidence="1">Belongs to the universal ribosomal protein uL24 family.</text>
</comment>
<dbReference type="EMBL" id="UINC01127717">
    <property type="protein sequence ID" value="SVD07021.1"/>
    <property type="molecule type" value="Genomic_DNA"/>
</dbReference>
<dbReference type="InterPro" id="IPR008991">
    <property type="entry name" value="Translation_prot_SH3-like_sf"/>
</dbReference>
<dbReference type="SMART" id="SM00739">
    <property type="entry name" value="KOW"/>
    <property type="match status" value="1"/>
</dbReference>
<evidence type="ECO:0000256" key="3">
    <source>
        <dbReference type="ARBA" id="ARBA00022884"/>
    </source>
</evidence>
<dbReference type="CDD" id="cd06089">
    <property type="entry name" value="KOW_RPL26"/>
    <property type="match status" value="1"/>
</dbReference>
<dbReference type="InterPro" id="IPR005825">
    <property type="entry name" value="Ribosomal_uL24_CS"/>
</dbReference>
<dbReference type="Pfam" id="PF17136">
    <property type="entry name" value="ribosomal_L24"/>
    <property type="match status" value="1"/>
</dbReference>
<evidence type="ECO:0000259" key="6">
    <source>
        <dbReference type="SMART" id="SM00739"/>
    </source>
</evidence>
<evidence type="ECO:0000256" key="2">
    <source>
        <dbReference type="ARBA" id="ARBA00022730"/>
    </source>
</evidence>
<dbReference type="SUPFAM" id="SSF50104">
    <property type="entry name" value="Translation proteins SH3-like domain"/>
    <property type="match status" value="1"/>
</dbReference>
<dbReference type="GO" id="GO:1990904">
    <property type="term" value="C:ribonucleoprotein complex"/>
    <property type="evidence" value="ECO:0007669"/>
    <property type="project" value="UniProtKB-KW"/>
</dbReference>
<gene>
    <name evidence="7" type="ORF">METZ01_LOCUS359875</name>
</gene>
<keyword evidence="3" id="KW-0694">RNA-binding</keyword>
<dbReference type="InterPro" id="IPR041988">
    <property type="entry name" value="Ribosomal_uL24_KOW"/>
</dbReference>
<keyword evidence="5" id="KW-0687">Ribonucleoprotein</keyword>
<evidence type="ECO:0000313" key="7">
    <source>
        <dbReference type="EMBL" id="SVD07021.1"/>
    </source>
</evidence>
<keyword evidence="2" id="KW-0699">rRNA-binding</keyword>
<dbReference type="GO" id="GO:0003735">
    <property type="term" value="F:structural constituent of ribosome"/>
    <property type="evidence" value="ECO:0007669"/>
    <property type="project" value="InterPro"/>
</dbReference>
<dbReference type="AlphaFoldDB" id="A0A382SDP0"/>
<dbReference type="Gene3D" id="2.30.30.30">
    <property type="match status" value="1"/>
</dbReference>
<dbReference type="HAMAP" id="MF_01326_B">
    <property type="entry name" value="Ribosomal_uL24_B"/>
    <property type="match status" value="1"/>
</dbReference>
<dbReference type="FunFam" id="2.30.30.30:FF:000004">
    <property type="entry name" value="50S ribosomal protein L24"/>
    <property type="match status" value="1"/>
</dbReference>
<dbReference type="GO" id="GO:0006412">
    <property type="term" value="P:translation"/>
    <property type="evidence" value="ECO:0007669"/>
    <property type="project" value="InterPro"/>
</dbReference>
<protein>
    <recommendedName>
        <fullName evidence="6">KOW domain-containing protein</fullName>
    </recommendedName>
</protein>
<dbReference type="InterPro" id="IPR057264">
    <property type="entry name" value="Ribosomal_uL24_C"/>
</dbReference>
<dbReference type="InterPro" id="IPR014722">
    <property type="entry name" value="Rib_uL2_dom2"/>
</dbReference>
<dbReference type="Pfam" id="PF00467">
    <property type="entry name" value="KOW"/>
    <property type="match status" value="1"/>
</dbReference>
<keyword evidence="4" id="KW-0689">Ribosomal protein</keyword>
<dbReference type="InterPro" id="IPR003256">
    <property type="entry name" value="Ribosomal_uL24"/>
</dbReference>
<dbReference type="PANTHER" id="PTHR12903">
    <property type="entry name" value="MITOCHONDRIAL RIBOSOMAL PROTEIN L24"/>
    <property type="match status" value="1"/>
</dbReference>
<evidence type="ECO:0000256" key="4">
    <source>
        <dbReference type="ARBA" id="ARBA00022980"/>
    </source>
</evidence>
<proteinExistence type="inferred from homology"/>
<dbReference type="NCBIfam" id="TIGR01079">
    <property type="entry name" value="rplX_bact"/>
    <property type="match status" value="1"/>
</dbReference>
<organism evidence="7">
    <name type="scientific">marine metagenome</name>
    <dbReference type="NCBI Taxonomy" id="408172"/>
    <lineage>
        <taxon>unclassified sequences</taxon>
        <taxon>metagenomes</taxon>
        <taxon>ecological metagenomes</taxon>
    </lineage>
</organism>
<dbReference type="GO" id="GO:0019843">
    <property type="term" value="F:rRNA binding"/>
    <property type="evidence" value="ECO:0007669"/>
    <property type="project" value="UniProtKB-KW"/>
</dbReference>
<evidence type="ECO:0000256" key="1">
    <source>
        <dbReference type="ARBA" id="ARBA00010618"/>
    </source>
</evidence>
<dbReference type="GO" id="GO:0005840">
    <property type="term" value="C:ribosome"/>
    <property type="evidence" value="ECO:0007669"/>
    <property type="project" value="UniProtKB-KW"/>
</dbReference>
<sequence>MATKKIRQGDDVIVLTGRDKGKRGTVLRILSGGKALVDNVNVVKKHERPNPNKGQTGGIIEKEAPIHLSNIALYNPNRKRGDRSGMKTLADGRKVRVFRSDDEVVDLA</sequence>
<feature type="domain" description="KOW" evidence="6">
    <location>
        <begin position="5"/>
        <end position="32"/>
    </location>
</feature>
<name>A0A382SDP0_9ZZZZ</name>